<evidence type="ECO:0000256" key="3">
    <source>
        <dbReference type="ARBA" id="ARBA00022490"/>
    </source>
</evidence>
<dbReference type="PANTHER" id="PTHR33799:SF1">
    <property type="entry name" value="PTS SYSTEM MANNOSE-SPECIFIC EIIAB COMPONENT-RELATED"/>
    <property type="match status" value="1"/>
</dbReference>
<dbReference type="InterPro" id="IPR033887">
    <property type="entry name" value="PTS_IIA_man"/>
</dbReference>
<keyword evidence="2" id="KW-0813">Transport</keyword>
<accession>A0A174ER82</accession>
<dbReference type="GO" id="GO:0009401">
    <property type="term" value="P:phosphoenolpyruvate-dependent sugar phosphotransferase system"/>
    <property type="evidence" value="ECO:0007669"/>
    <property type="project" value="UniProtKB-KW"/>
</dbReference>
<organism evidence="9 10">
    <name type="scientific">Collinsella aerofaciens</name>
    <dbReference type="NCBI Taxonomy" id="74426"/>
    <lineage>
        <taxon>Bacteria</taxon>
        <taxon>Bacillati</taxon>
        <taxon>Actinomycetota</taxon>
        <taxon>Coriobacteriia</taxon>
        <taxon>Coriobacteriales</taxon>
        <taxon>Coriobacteriaceae</taxon>
        <taxon>Collinsella</taxon>
    </lineage>
</organism>
<dbReference type="AlphaFoldDB" id="A0A174ER82"/>
<evidence type="ECO:0000256" key="5">
    <source>
        <dbReference type="ARBA" id="ARBA00022679"/>
    </source>
</evidence>
<keyword evidence="4" id="KW-0762">Sugar transport</keyword>
<keyword evidence="5" id="KW-0808">Transferase</keyword>
<dbReference type="GO" id="GO:0016020">
    <property type="term" value="C:membrane"/>
    <property type="evidence" value="ECO:0007669"/>
    <property type="project" value="InterPro"/>
</dbReference>
<dbReference type="PROSITE" id="PS51096">
    <property type="entry name" value="PTS_EIIA_TYPE_4"/>
    <property type="match status" value="1"/>
</dbReference>
<dbReference type="SUPFAM" id="SSF53062">
    <property type="entry name" value="PTS system fructose IIA component-like"/>
    <property type="match status" value="1"/>
</dbReference>
<evidence type="ECO:0000313" key="9">
    <source>
        <dbReference type="EMBL" id="CUO39009.1"/>
    </source>
</evidence>
<evidence type="ECO:0000313" key="10">
    <source>
        <dbReference type="Proteomes" id="UP000095468"/>
    </source>
</evidence>
<gene>
    <name evidence="9" type="primary">manX_4</name>
    <name evidence="9" type="ORF">ERS852381_01482</name>
</gene>
<reference evidence="9 10" key="1">
    <citation type="submission" date="2015-09" db="EMBL/GenBank/DDBJ databases">
        <authorList>
            <consortium name="Pathogen Informatics"/>
        </authorList>
    </citation>
    <scope>NUCLEOTIDE SEQUENCE [LARGE SCALE GENOMIC DNA]</scope>
    <source>
        <strain evidence="9 10">2789STDY5608823</strain>
    </source>
</reference>
<name>A0A174ER82_9ACTN</name>
<dbReference type="Pfam" id="PF03610">
    <property type="entry name" value="EIIA-man"/>
    <property type="match status" value="1"/>
</dbReference>
<keyword evidence="3" id="KW-0963">Cytoplasm</keyword>
<proteinExistence type="predicted"/>
<dbReference type="GO" id="GO:0005737">
    <property type="term" value="C:cytoplasm"/>
    <property type="evidence" value="ECO:0007669"/>
    <property type="project" value="UniProtKB-SubCell"/>
</dbReference>
<sequence length="132" mass="13986">MRKIVVASHSLLAQGFKDTLEFLTGKSDAVNAVCAYVNDNGEGLDAAVEAALSGTDEVVVLTDALGGSVNQRFSRFASDRIHVIAGVNLPLAMTVALARPDEKLDFDALVDEARQQIVYVNGASSAECEDDE</sequence>
<evidence type="ECO:0000256" key="2">
    <source>
        <dbReference type="ARBA" id="ARBA00022448"/>
    </source>
</evidence>
<feature type="domain" description="PTS EIIA type-4" evidence="8">
    <location>
        <begin position="1"/>
        <end position="126"/>
    </location>
</feature>
<evidence type="ECO:0000256" key="1">
    <source>
        <dbReference type="ARBA" id="ARBA00004496"/>
    </source>
</evidence>
<evidence type="ECO:0000256" key="6">
    <source>
        <dbReference type="ARBA" id="ARBA00022683"/>
    </source>
</evidence>
<dbReference type="EMBL" id="CYYP01000013">
    <property type="protein sequence ID" value="CUO39009.1"/>
    <property type="molecule type" value="Genomic_DNA"/>
</dbReference>
<evidence type="ECO:0000256" key="4">
    <source>
        <dbReference type="ARBA" id="ARBA00022597"/>
    </source>
</evidence>
<evidence type="ECO:0000259" key="8">
    <source>
        <dbReference type="PROSITE" id="PS51096"/>
    </source>
</evidence>
<dbReference type="RefSeq" id="WP_055287011.1">
    <property type="nucleotide sequence ID" value="NZ_CYYP01000013.1"/>
</dbReference>
<protein>
    <submittedName>
        <fullName evidence="9">EIIAB-Man</fullName>
    </submittedName>
</protein>
<comment type="subcellular location">
    <subcellularLocation>
        <location evidence="1">Cytoplasm</location>
    </subcellularLocation>
</comment>
<dbReference type="Proteomes" id="UP000095468">
    <property type="component" value="Unassembled WGS sequence"/>
</dbReference>
<dbReference type="PANTHER" id="PTHR33799">
    <property type="entry name" value="PTS PERMEASE-RELATED-RELATED"/>
    <property type="match status" value="1"/>
</dbReference>
<keyword evidence="7" id="KW-0418">Kinase</keyword>
<evidence type="ECO:0000256" key="7">
    <source>
        <dbReference type="ARBA" id="ARBA00022777"/>
    </source>
</evidence>
<dbReference type="Gene3D" id="3.40.50.510">
    <property type="entry name" value="Phosphotransferase system, mannose-type IIA component"/>
    <property type="match status" value="1"/>
</dbReference>
<dbReference type="InterPro" id="IPR051471">
    <property type="entry name" value="Bacterial_PTS_sugar_comp"/>
</dbReference>
<dbReference type="CDD" id="cd00006">
    <property type="entry name" value="PTS_IIA_man"/>
    <property type="match status" value="1"/>
</dbReference>
<dbReference type="InterPro" id="IPR036662">
    <property type="entry name" value="PTS_EIIA_man-typ_sf"/>
</dbReference>
<keyword evidence="6" id="KW-0598">Phosphotransferase system</keyword>
<dbReference type="GO" id="GO:0016301">
    <property type="term" value="F:kinase activity"/>
    <property type="evidence" value="ECO:0007669"/>
    <property type="project" value="UniProtKB-KW"/>
</dbReference>
<dbReference type="InterPro" id="IPR004701">
    <property type="entry name" value="PTS_EIIA_man-typ"/>
</dbReference>